<gene>
    <name evidence="1" type="ORF">BJ958_001737</name>
</gene>
<protein>
    <submittedName>
        <fullName evidence="1">Uncharacterized protein</fullName>
    </submittedName>
</protein>
<comment type="caution">
    <text evidence="1">The sequence shown here is derived from an EMBL/GenBank/DDBJ whole genome shotgun (WGS) entry which is preliminary data.</text>
</comment>
<name>A0A852R9E3_9ACTN</name>
<sequence>MWALDLADIPWRQSSTRVISVSRRDAVARLDALIGLKT</sequence>
<proteinExistence type="predicted"/>
<organism evidence="1 2">
    <name type="scientific">Nocardioides kongjuensis</name>
    <dbReference type="NCBI Taxonomy" id="349522"/>
    <lineage>
        <taxon>Bacteria</taxon>
        <taxon>Bacillati</taxon>
        <taxon>Actinomycetota</taxon>
        <taxon>Actinomycetes</taxon>
        <taxon>Propionibacteriales</taxon>
        <taxon>Nocardioidaceae</taxon>
        <taxon>Nocardioides</taxon>
    </lineage>
</organism>
<dbReference type="Proteomes" id="UP000582231">
    <property type="component" value="Unassembled WGS sequence"/>
</dbReference>
<keyword evidence="2" id="KW-1185">Reference proteome</keyword>
<reference evidence="1 2" key="1">
    <citation type="submission" date="2020-07" db="EMBL/GenBank/DDBJ databases">
        <title>Sequencing the genomes of 1000 actinobacteria strains.</title>
        <authorList>
            <person name="Klenk H.-P."/>
        </authorList>
    </citation>
    <scope>NUCLEOTIDE SEQUENCE [LARGE SCALE GENOMIC DNA]</scope>
    <source>
        <strain evidence="1 2">DSM 19082</strain>
    </source>
</reference>
<evidence type="ECO:0000313" key="2">
    <source>
        <dbReference type="Proteomes" id="UP000582231"/>
    </source>
</evidence>
<accession>A0A852R9E3</accession>
<dbReference type="EMBL" id="JACCBF010000001">
    <property type="protein sequence ID" value="NYD30191.1"/>
    <property type="molecule type" value="Genomic_DNA"/>
</dbReference>
<dbReference type="AlphaFoldDB" id="A0A852R9E3"/>
<evidence type="ECO:0000313" key="1">
    <source>
        <dbReference type="EMBL" id="NYD30191.1"/>
    </source>
</evidence>